<feature type="domain" description="TarS/TarP linker" evidence="2">
    <location>
        <begin position="239"/>
        <end position="319"/>
    </location>
</feature>
<dbReference type="Gene3D" id="3.90.550.10">
    <property type="entry name" value="Spore Coat Polysaccharide Biosynthesis Protein SpsA, Chain A"/>
    <property type="match status" value="1"/>
</dbReference>
<dbReference type="Pfam" id="PF00535">
    <property type="entry name" value="Glycos_transf_2"/>
    <property type="match status" value="1"/>
</dbReference>
<dbReference type="SUPFAM" id="SSF53448">
    <property type="entry name" value="Nucleotide-diphospho-sugar transferases"/>
    <property type="match status" value="1"/>
</dbReference>
<gene>
    <name evidence="3" type="ORF">FNQ90_01630</name>
</gene>
<sequence length="523" mass="57970">MATPDVSVIIGAYNAMPYLTRSVQSVLDQTIGSDRIELIAVNDGSTDDTGDELDRFAKAHPSTVRVIHQENSGGPAKPRNVGLSLATGRYVFFLDADDYLGPEALDRMVTMADENNTDVVLGKMVGVGGRGAPKSMFRQDQPKTDVFSSRAYWTLNPMKLFRRELIEQHNLRFPTDMKTGEDQLLVGPAMIHAAGISILSSYDCVYWVTRDDGGNTTVVTGGAAPRVIILSRMLPLAGELVKEGSRRDHLFARHIQFELTRALGWLLREPNEGVSRALFDELHAVISQWDTAGAVCSLSAIVRLQHHLVREGRFEESLAVLRYMEEDPGKLGGKRPGSGMKMLPSEVSVRQGKIFAHYPFFRDASLGIPDDVYDITREVTAGTWFDAESLTIEWCLDERGTLLVRGKRKKAPYVDLELVAESDDGVEIAVPIEDVATPGREGTSSSFVGRFPLSRSGVWSFSIRIAGTGMKSVPVKRAPGSEPLKWWHYGVPRYAVIQHRNGKPRVRVDRVRPLQGVRRRLSL</sequence>
<evidence type="ECO:0000259" key="1">
    <source>
        <dbReference type="Pfam" id="PF00535"/>
    </source>
</evidence>
<dbReference type="RefSeq" id="WP_182604599.1">
    <property type="nucleotide sequence ID" value="NZ_VKHT01000021.1"/>
</dbReference>
<keyword evidence="3" id="KW-0808">Transferase</keyword>
<dbReference type="InterPro" id="IPR029044">
    <property type="entry name" value="Nucleotide-diphossugar_trans"/>
</dbReference>
<dbReference type="CDD" id="cd00761">
    <property type="entry name" value="Glyco_tranf_GTA_type"/>
    <property type="match status" value="1"/>
</dbReference>
<name>A0A7W3T9P1_9ACTN</name>
<accession>A0A7W3T9P1</accession>
<dbReference type="GO" id="GO:0016758">
    <property type="term" value="F:hexosyltransferase activity"/>
    <property type="evidence" value="ECO:0007669"/>
    <property type="project" value="UniProtKB-ARBA"/>
</dbReference>
<keyword evidence="4" id="KW-1185">Reference proteome</keyword>
<comment type="caution">
    <text evidence="3">The sequence shown here is derived from an EMBL/GenBank/DDBJ whole genome shotgun (WGS) entry which is preliminary data.</text>
</comment>
<dbReference type="Pfam" id="PF22181">
    <property type="entry name" value="TarS_linker"/>
    <property type="match status" value="1"/>
</dbReference>
<dbReference type="PANTHER" id="PTHR22916">
    <property type="entry name" value="GLYCOSYLTRANSFERASE"/>
    <property type="match status" value="1"/>
</dbReference>
<dbReference type="InterPro" id="IPR054028">
    <property type="entry name" value="TarS/TarP_linker"/>
</dbReference>
<dbReference type="EMBL" id="VKHT01000021">
    <property type="protein sequence ID" value="MBB0242838.1"/>
    <property type="molecule type" value="Genomic_DNA"/>
</dbReference>
<evidence type="ECO:0000313" key="4">
    <source>
        <dbReference type="Proteomes" id="UP000538929"/>
    </source>
</evidence>
<feature type="domain" description="Glycosyltransferase 2-like" evidence="1">
    <location>
        <begin position="7"/>
        <end position="140"/>
    </location>
</feature>
<dbReference type="AlphaFoldDB" id="A0A7W3T9P1"/>
<dbReference type="PANTHER" id="PTHR22916:SF3">
    <property type="entry name" value="UDP-GLCNAC:BETAGAL BETA-1,3-N-ACETYLGLUCOSAMINYLTRANSFERASE-LIKE PROTEIN 1"/>
    <property type="match status" value="1"/>
</dbReference>
<protein>
    <submittedName>
        <fullName evidence="3">Glycosyltransferase</fullName>
    </submittedName>
</protein>
<evidence type="ECO:0000259" key="2">
    <source>
        <dbReference type="Pfam" id="PF22181"/>
    </source>
</evidence>
<dbReference type="InterPro" id="IPR001173">
    <property type="entry name" value="Glyco_trans_2-like"/>
</dbReference>
<proteinExistence type="predicted"/>
<evidence type="ECO:0000313" key="3">
    <source>
        <dbReference type="EMBL" id="MBB0242838.1"/>
    </source>
</evidence>
<reference evidence="4" key="1">
    <citation type="submission" date="2019-10" db="EMBL/GenBank/DDBJ databases">
        <title>Streptomyces sp. nov., a novel actinobacterium isolated from alkaline environment.</title>
        <authorList>
            <person name="Golinska P."/>
        </authorList>
    </citation>
    <scope>NUCLEOTIDE SEQUENCE [LARGE SCALE GENOMIC DNA]</scope>
    <source>
        <strain evidence="4">DSM 42118</strain>
    </source>
</reference>
<organism evidence="3 4">
    <name type="scientific">Streptomyces alkaliphilus</name>
    <dbReference type="NCBI Taxonomy" id="1472722"/>
    <lineage>
        <taxon>Bacteria</taxon>
        <taxon>Bacillati</taxon>
        <taxon>Actinomycetota</taxon>
        <taxon>Actinomycetes</taxon>
        <taxon>Kitasatosporales</taxon>
        <taxon>Streptomycetaceae</taxon>
        <taxon>Streptomyces</taxon>
    </lineage>
</organism>
<dbReference type="Proteomes" id="UP000538929">
    <property type="component" value="Unassembled WGS sequence"/>
</dbReference>